<feature type="domain" description="TrwC relaxase" evidence="2">
    <location>
        <begin position="8"/>
        <end position="318"/>
    </location>
</feature>
<feature type="region of interest" description="Disordered" evidence="1">
    <location>
        <begin position="1100"/>
        <end position="1120"/>
    </location>
</feature>
<dbReference type="Proteomes" id="UP000597341">
    <property type="component" value="Unassembled WGS sequence"/>
</dbReference>
<dbReference type="PANTHER" id="PTHR43788">
    <property type="entry name" value="DNA2/NAM7 HELICASE FAMILY MEMBER"/>
    <property type="match status" value="1"/>
</dbReference>
<accession>A0ABQ3HEH1</accession>
<dbReference type="EMBL" id="BNAD01000001">
    <property type="protein sequence ID" value="GHE15843.1"/>
    <property type="molecule type" value="Genomic_DNA"/>
</dbReference>
<dbReference type="RefSeq" id="WP_229856027.1">
    <property type="nucleotide sequence ID" value="NZ_BNAD01000001.1"/>
</dbReference>
<organism evidence="4 5">
    <name type="scientific">Nocardioides flavus</name>
    <name type="common">ex Wang et al. 2016</name>
    <dbReference type="NCBI Taxonomy" id="2058780"/>
    <lineage>
        <taxon>Bacteria</taxon>
        <taxon>Bacillati</taxon>
        <taxon>Actinomycetota</taxon>
        <taxon>Actinomycetes</taxon>
        <taxon>Propionibacteriales</taxon>
        <taxon>Nocardioidaceae</taxon>
        <taxon>Nocardioides</taxon>
    </lineage>
</organism>
<evidence type="ECO:0000256" key="1">
    <source>
        <dbReference type="SAM" id="MobiDB-lite"/>
    </source>
</evidence>
<evidence type="ECO:0000313" key="4">
    <source>
        <dbReference type="EMBL" id="GHE15843.1"/>
    </source>
</evidence>
<dbReference type="CDD" id="cd18809">
    <property type="entry name" value="SF1_C_RecD"/>
    <property type="match status" value="1"/>
</dbReference>
<reference evidence="5" key="1">
    <citation type="journal article" date="2019" name="Int. J. Syst. Evol. Microbiol.">
        <title>The Global Catalogue of Microorganisms (GCM) 10K type strain sequencing project: providing services to taxonomists for standard genome sequencing and annotation.</title>
        <authorList>
            <consortium name="The Broad Institute Genomics Platform"/>
            <consortium name="The Broad Institute Genome Sequencing Center for Infectious Disease"/>
            <person name="Wu L."/>
            <person name="Ma J."/>
        </authorList>
    </citation>
    <scope>NUCLEOTIDE SEQUENCE [LARGE SCALE GENOMIC DNA]</scope>
    <source>
        <strain evidence="5">CGMCC 1.12791</strain>
    </source>
</reference>
<dbReference type="InterPro" id="IPR014862">
    <property type="entry name" value="TrwC"/>
</dbReference>
<dbReference type="InterPro" id="IPR027785">
    <property type="entry name" value="UvrD-like_helicase_C"/>
</dbReference>
<comment type="caution">
    <text evidence="4">The sequence shown here is derived from an EMBL/GenBank/DDBJ whole genome shotgun (WGS) entry which is preliminary data.</text>
</comment>
<dbReference type="SUPFAM" id="SSF55464">
    <property type="entry name" value="Origin of replication-binding domain, RBD-like"/>
    <property type="match status" value="1"/>
</dbReference>
<proteinExistence type="predicted"/>
<evidence type="ECO:0000313" key="5">
    <source>
        <dbReference type="Proteomes" id="UP000597341"/>
    </source>
</evidence>
<gene>
    <name evidence="4" type="ORF">GCM10011376_05970</name>
</gene>
<dbReference type="InterPro" id="IPR050534">
    <property type="entry name" value="Coronavir_polyprotein_1ab"/>
</dbReference>
<dbReference type="Pfam" id="PF13538">
    <property type="entry name" value="UvrD_C_2"/>
    <property type="match status" value="1"/>
</dbReference>
<dbReference type="Gene3D" id="3.40.50.300">
    <property type="entry name" value="P-loop containing nucleotide triphosphate hydrolases"/>
    <property type="match status" value="2"/>
</dbReference>
<protein>
    <submittedName>
        <fullName evidence="4">TraA/ATP-dependent exoDNAse/relaxase</fullName>
    </submittedName>
</protein>
<dbReference type="Pfam" id="PF08751">
    <property type="entry name" value="TrwC"/>
    <property type="match status" value="1"/>
</dbReference>
<keyword evidence="5" id="KW-1185">Reference proteome</keyword>
<dbReference type="Gene3D" id="2.30.30.940">
    <property type="match status" value="1"/>
</dbReference>
<sequence length="1120" mass="121062">MTLKKLAAGSGYEYLTRQVAAADSTELGKTPLADYYAAKGEASGRWTGSGLVGLEGLENGGVVTAEQMKNLFGDGCHPVSGTALGRPFKEGSVAGFDLTFSPAKSVSTLWAVAPPEGARRINTAHNAAVLDALAFLESHAIFTREGAGGARQVETRGLIAAAFLHRDSRADDPDLHTHVAVSNKIQTKQGKWLSIYGTILHEHVVAASEAYNTALEAHLREQLGVRFIDVPRAGGKRPVREIAGVDSMLSERWSRRRSDIEKRVEELAEEFAENHGRRPNDKERIALAQRANLETREAKHEPRSEAEQRTTWHGEAAELLGERGLRVMVDTALHPDPASTQELSTASLSEAADRVIHELEAHRATWQTWHMYAEAQRQVRGLTIAPEQIPQVIEHLVDAVTNQLINLTPDLDPITEPTALTRSDGVSVYRHTGADHLTSPRILAAEARIVDAARPGATSNPDPVDVELALMAAALEGPELNDGQRELVRSLVADPRHVALALAPAGSGKTTAMRALTQVAHNLGYDVVGLAPSAAAAGVLAEATGIPSETLAMLDHTLAAGLDPEFGTHTIVVIDEAGTADTLTLDRIIAACAARGARVRLIGDDQQLAAVGAGGVLRDIATTHGAVRLDQVVRFDDPVEASASLALRDGDRTALGYYLDHDRVHTGDELTSLTEVLVAWQEETAAGRECLMLAPTRDLVARLNRAARKTRLDDAVSSDEVALADGNRASVGDTILTRHNDRRLGISGTDWVKNGDRWTVTALTANGGLRARHLSSGLHVTLPPAYVADHVELGYATTVHAAQGSTADVMHGILTGHEDRQLLYTMLTRGRDENHLHLISEPTEKEEQFLPGIDEQLTAVETLDRIIARDGAAVSATTELAHATSPATLLHEATGRYADAITTATRRLLGADADDALEAADTGPLPWLPAIPAALRSHPDWAKYLDARAERVRTLADTVRRDAQLPQSLRRFDDVLTDQLREAAVVWRAANGVTDDDRSLLGPRQSDFAAARYARHLQRQVDARYPASVRRWQSQIAHAIGDPDDGGDHTLDLACELDRMQASGLNATQMLRRAATLRRPLPEERKVEALAYRVERIAANDAALRPQTHQPSRRSPGIEL</sequence>
<evidence type="ECO:0000259" key="3">
    <source>
        <dbReference type="Pfam" id="PF13538"/>
    </source>
</evidence>
<dbReference type="SUPFAM" id="SSF52540">
    <property type="entry name" value="P-loop containing nucleoside triphosphate hydrolases"/>
    <property type="match status" value="2"/>
</dbReference>
<dbReference type="Pfam" id="PF13604">
    <property type="entry name" value="AAA_30"/>
    <property type="match status" value="1"/>
</dbReference>
<evidence type="ECO:0000259" key="2">
    <source>
        <dbReference type="Pfam" id="PF08751"/>
    </source>
</evidence>
<dbReference type="InterPro" id="IPR027417">
    <property type="entry name" value="P-loop_NTPase"/>
</dbReference>
<feature type="domain" description="UvrD-like helicase C-terminal" evidence="3">
    <location>
        <begin position="794"/>
        <end position="833"/>
    </location>
</feature>
<name>A0ABQ3HEH1_9ACTN</name>
<dbReference type="NCBIfam" id="NF041492">
    <property type="entry name" value="MobF"/>
    <property type="match status" value="1"/>
</dbReference>